<evidence type="ECO:0000256" key="4">
    <source>
        <dbReference type="ARBA" id="ARBA00059383"/>
    </source>
</evidence>
<dbReference type="InterPro" id="IPR036291">
    <property type="entry name" value="NAD(P)-bd_dom_sf"/>
</dbReference>
<comment type="catalytic activity">
    <reaction evidence="1">
        <text>GDP-alpha-D-mannose = GDP-4-dehydro-alpha-D-rhamnose + H2O</text>
        <dbReference type="Rhea" id="RHEA:23820"/>
        <dbReference type="ChEBI" id="CHEBI:15377"/>
        <dbReference type="ChEBI" id="CHEBI:57527"/>
        <dbReference type="ChEBI" id="CHEBI:57964"/>
        <dbReference type="EC" id="4.2.1.47"/>
    </reaction>
</comment>
<protein>
    <submittedName>
        <fullName evidence="6">GDP-mannose 4,6-dehydratase</fullName>
    </submittedName>
</protein>
<evidence type="ECO:0000256" key="2">
    <source>
        <dbReference type="ARBA" id="ARBA00001937"/>
    </source>
</evidence>
<comment type="caution">
    <text evidence="6">The sequence shown here is derived from an EMBL/GenBank/DDBJ whole genome shotgun (WGS) entry which is preliminary data.</text>
</comment>
<name>A0A1G2EGC6_9BACT</name>
<dbReference type="Gene3D" id="3.40.50.720">
    <property type="entry name" value="NAD(P)-binding Rossmann-like Domain"/>
    <property type="match status" value="1"/>
</dbReference>
<accession>A0A1G2EGC6</accession>
<dbReference type="AlphaFoldDB" id="A0A1G2EGC6"/>
<evidence type="ECO:0000256" key="3">
    <source>
        <dbReference type="ARBA" id="ARBA00023239"/>
    </source>
</evidence>
<dbReference type="EMBL" id="MHMH01000003">
    <property type="protein sequence ID" value="OGZ24843.1"/>
    <property type="molecule type" value="Genomic_DNA"/>
</dbReference>
<dbReference type="FunFam" id="3.40.50.720:FF:000924">
    <property type="entry name" value="GDP-mannose 4,6 dehydratase"/>
    <property type="match status" value="1"/>
</dbReference>
<feature type="domain" description="NAD(P)-binding" evidence="5">
    <location>
        <begin position="4"/>
        <end position="309"/>
    </location>
</feature>
<dbReference type="PANTHER" id="PTHR43000">
    <property type="entry name" value="DTDP-D-GLUCOSE 4,6-DEHYDRATASE-RELATED"/>
    <property type="match status" value="1"/>
</dbReference>
<comment type="cofactor">
    <cofactor evidence="2">
        <name>NADP(+)</name>
        <dbReference type="ChEBI" id="CHEBI:58349"/>
    </cofactor>
</comment>
<sequence length="318" mass="36197">MKILITGIAGFVGPYLAEYCLAQKQAEVYGTILAGEKFQGTKQTQDKIRFFKCNLTDQDAVVKLLKRVKPDKIFHLAALSAVAVSWKSPEQILSNNILAELNLFDAIRKLKLNPVIHIAGSSEQYGLVLKKDLPVKENTPFHPLSPYAVSKITQEMLAYQYHKSYGLKTVTTRTFNHTGPRRNKQFVISSFAYQIAAIERGLQKPVIYTGNLNSWRDFSDVRDIVKAYWLATEKCKFGEAYNVGNGKAHQIKDVLKTLLSLSRVKIKVRQKPELMRPSDVPILQCDATKFRKATGWKPKIDFKTTLKDTLNYWRKELV</sequence>
<evidence type="ECO:0000313" key="6">
    <source>
        <dbReference type="EMBL" id="OGZ24843.1"/>
    </source>
</evidence>
<dbReference type="CDD" id="cd05260">
    <property type="entry name" value="GDP_MD_SDR_e"/>
    <property type="match status" value="1"/>
</dbReference>
<dbReference type="Gene3D" id="3.90.25.10">
    <property type="entry name" value="UDP-galactose 4-epimerase, domain 1"/>
    <property type="match status" value="1"/>
</dbReference>
<gene>
    <name evidence="6" type="ORF">A2896_01625</name>
</gene>
<dbReference type="GO" id="GO:0008446">
    <property type="term" value="F:GDP-mannose 4,6-dehydratase activity"/>
    <property type="evidence" value="ECO:0007669"/>
    <property type="project" value="UniProtKB-EC"/>
</dbReference>
<evidence type="ECO:0000313" key="7">
    <source>
        <dbReference type="Proteomes" id="UP000178647"/>
    </source>
</evidence>
<dbReference type="Pfam" id="PF16363">
    <property type="entry name" value="GDP_Man_Dehyd"/>
    <property type="match status" value="1"/>
</dbReference>
<proteinExistence type="predicted"/>
<dbReference type="InterPro" id="IPR016040">
    <property type="entry name" value="NAD(P)-bd_dom"/>
</dbReference>
<comment type="function">
    <text evidence="4">Catalyzes the conversion of GDP-D-mannose to GDP-4-dehydro-6-deoxy-D-mannose.</text>
</comment>
<reference evidence="6 7" key="1">
    <citation type="journal article" date="2016" name="Nat. Commun.">
        <title>Thousands of microbial genomes shed light on interconnected biogeochemical processes in an aquifer system.</title>
        <authorList>
            <person name="Anantharaman K."/>
            <person name="Brown C.T."/>
            <person name="Hug L.A."/>
            <person name="Sharon I."/>
            <person name="Castelle C.J."/>
            <person name="Probst A.J."/>
            <person name="Thomas B.C."/>
            <person name="Singh A."/>
            <person name="Wilkins M.J."/>
            <person name="Karaoz U."/>
            <person name="Brodie E.L."/>
            <person name="Williams K.H."/>
            <person name="Hubbard S.S."/>
            <person name="Banfield J.F."/>
        </authorList>
    </citation>
    <scope>NUCLEOTIDE SEQUENCE [LARGE SCALE GENOMIC DNA]</scope>
</reference>
<dbReference type="SUPFAM" id="SSF51735">
    <property type="entry name" value="NAD(P)-binding Rossmann-fold domains"/>
    <property type="match status" value="1"/>
</dbReference>
<dbReference type="STRING" id="1801672.A2896_01625"/>
<evidence type="ECO:0000256" key="1">
    <source>
        <dbReference type="ARBA" id="ARBA00000188"/>
    </source>
</evidence>
<keyword evidence="3" id="KW-0456">Lyase</keyword>
<evidence type="ECO:0000259" key="5">
    <source>
        <dbReference type="Pfam" id="PF16363"/>
    </source>
</evidence>
<dbReference type="Proteomes" id="UP000178647">
    <property type="component" value="Unassembled WGS sequence"/>
</dbReference>
<organism evidence="6 7">
    <name type="scientific">Candidatus Nealsonbacteria bacterium RIFCSPLOWO2_01_FULL_43_32</name>
    <dbReference type="NCBI Taxonomy" id="1801672"/>
    <lineage>
        <taxon>Bacteria</taxon>
        <taxon>Candidatus Nealsoniibacteriota</taxon>
    </lineage>
</organism>